<reference evidence="2 3" key="1">
    <citation type="submission" date="2019-04" db="EMBL/GenBank/DDBJ databases">
        <title>Geobacter ruber sp. nov., ferric-reducing bacteria isolated from paddy soil.</title>
        <authorList>
            <person name="Xu Z."/>
            <person name="Masuda Y."/>
            <person name="Itoh H."/>
            <person name="Senoo K."/>
        </authorList>
    </citation>
    <scope>NUCLEOTIDE SEQUENCE [LARGE SCALE GENOMIC DNA]</scope>
    <source>
        <strain evidence="2 3">Red88</strain>
    </source>
</reference>
<name>A0A5A9X8F0_9BACT</name>
<dbReference type="OrthoDB" id="5396615at2"/>
<feature type="domain" description="PilZ" evidence="1">
    <location>
        <begin position="3"/>
        <end position="101"/>
    </location>
</feature>
<dbReference type="Pfam" id="PF07238">
    <property type="entry name" value="PilZ"/>
    <property type="match status" value="1"/>
</dbReference>
<dbReference type="InterPro" id="IPR009875">
    <property type="entry name" value="PilZ_domain"/>
</dbReference>
<organism evidence="2 3">
    <name type="scientific">Oryzomonas rubra</name>
    <dbReference type="NCBI Taxonomy" id="2509454"/>
    <lineage>
        <taxon>Bacteria</taxon>
        <taxon>Pseudomonadati</taxon>
        <taxon>Thermodesulfobacteriota</taxon>
        <taxon>Desulfuromonadia</taxon>
        <taxon>Geobacterales</taxon>
        <taxon>Geobacteraceae</taxon>
        <taxon>Oryzomonas</taxon>
    </lineage>
</organism>
<evidence type="ECO:0000313" key="3">
    <source>
        <dbReference type="Proteomes" id="UP000324298"/>
    </source>
</evidence>
<keyword evidence="3" id="KW-1185">Reference proteome</keyword>
<proteinExistence type="predicted"/>
<gene>
    <name evidence="2" type="ORF">ET418_14650</name>
</gene>
<dbReference type="Proteomes" id="UP000324298">
    <property type="component" value="Unassembled WGS sequence"/>
</dbReference>
<dbReference type="AlphaFoldDB" id="A0A5A9X8F0"/>
<dbReference type="SUPFAM" id="SSF141371">
    <property type="entry name" value="PilZ domain-like"/>
    <property type="match status" value="1"/>
</dbReference>
<dbReference type="EMBL" id="SRSD01000009">
    <property type="protein sequence ID" value="KAA0889084.1"/>
    <property type="molecule type" value="Genomic_DNA"/>
</dbReference>
<dbReference type="GO" id="GO:0035438">
    <property type="term" value="F:cyclic-di-GMP binding"/>
    <property type="evidence" value="ECO:0007669"/>
    <property type="project" value="InterPro"/>
</dbReference>
<sequence length="132" mass="14541">MREKRSSRRIVFVANGVLQYQSQRFPCYVENISLHGALVSSDDAACDVVRQGERCVLTLQQGDGLPPLDVTAQIIHYGFGLVGLRFVEPDAAMETALAAIVGRAAQEEMAGGKDSSRLYTRLGINTDRGRWR</sequence>
<accession>A0A5A9X8F0</accession>
<evidence type="ECO:0000259" key="1">
    <source>
        <dbReference type="Pfam" id="PF07238"/>
    </source>
</evidence>
<evidence type="ECO:0000313" key="2">
    <source>
        <dbReference type="EMBL" id="KAA0889084.1"/>
    </source>
</evidence>
<dbReference type="RefSeq" id="WP_149308793.1">
    <property type="nucleotide sequence ID" value="NZ_SRSD01000009.1"/>
</dbReference>
<dbReference type="Gene3D" id="2.40.10.220">
    <property type="entry name" value="predicted glycosyltransferase like domains"/>
    <property type="match status" value="1"/>
</dbReference>
<comment type="caution">
    <text evidence="2">The sequence shown here is derived from an EMBL/GenBank/DDBJ whole genome shotgun (WGS) entry which is preliminary data.</text>
</comment>
<protein>
    <submittedName>
        <fullName evidence="2">PilZ domain-containing protein</fullName>
    </submittedName>
</protein>